<dbReference type="Gene3D" id="3.90.79.10">
    <property type="entry name" value="Nucleoside Triphosphate Pyrophosphohydrolase"/>
    <property type="match status" value="1"/>
</dbReference>
<dbReference type="InterPro" id="IPR020084">
    <property type="entry name" value="NUDIX_hydrolase_CS"/>
</dbReference>
<dbReference type="Pfam" id="PF00293">
    <property type="entry name" value="NUDIX"/>
    <property type="match status" value="1"/>
</dbReference>
<dbReference type="InterPro" id="IPR020476">
    <property type="entry name" value="Nudix_hydrolase"/>
</dbReference>
<dbReference type="CDD" id="cd04685">
    <property type="entry name" value="NUDIX_Hydrolase"/>
    <property type="match status" value="1"/>
</dbReference>
<keyword evidence="3 5" id="KW-0378">Hydrolase</keyword>
<dbReference type="InterPro" id="IPR015797">
    <property type="entry name" value="NUDIX_hydrolase-like_dom_sf"/>
</dbReference>
<dbReference type="PRINTS" id="PR00502">
    <property type="entry name" value="NUDIXFAMILY"/>
</dbReference>
<dbReference type="PROSITE" id="PS00893">
    <property type="entry name" value="NUDIX_BOX"/>
    <property type="match status" value="1"/>
</dbReference>
<protein>
    <submittedName>
        <fullName evidence="7">DNA mismatch repair protein MutT</fullName>
    </submittedName>
</protein>
<dbReference type="AlphaFoldDB" id="A0A919Q6D4"/>
<evidence type="ECO:0000256" key="3">
    <source>
        <dbReference type="ARBA" id="ARBA00022801"/>
    </source>
</evidence>
<gene>
    <name evidence="7" type="ORF">Dac01nite_14020</name>
</gene>
<dbReference type="RefSeq" id="WP_203654972.1">
    <property type="nucleotide sequence ID" value="NZ_BONR01000002.1"/>
</dbReference>
<evidence type="ECO:0000313" key="8">
    <source>
        <dbReference type="Proteomes" id="UP000652354"/>
    </source>
</evidence>
<dbReference type="SUPFAM" id="SSF55811">
    <property type="entry name" value="Nudix"/>
    <property type="match status" value="1"/>
</dbReference>
<dbReference type="InterPro" id="IPR000086">
    <property type="entry name" value="NUDIX_hydrolase_dom"/>
</dbReference>
<evidence type="ECO:0000259" key="6">
    <source>
        <dbReference type="PROSITE" id="PS51462"/>
    </source>
</evidence>
<dbReference type="PANTHER" id="PTHR43046">
    <property type="entry name" value="GDP-MANNOSE MANNOSYL HYDROLASE"/>
    <property type="match status" value="1"/>
</dbReference>
<dbReference type="PROSITE" id="PS51462">
    <property type="entry name" value="NUDIX"/>
    <property type="match status" value="1"/>
</dbReference>
<comment type="cofactor">
    <cofactor evidence="1">
        <name>Mg(2+)</name>
        <dbReference type="ChEBI" id="CHEBI:18420"/>
    </cofactor>
</comment>
<evidence type="ECO:0000256" key="5">
    <source>
        <dbReference type="RuleBase" id="RU003476"/>
    </source>
</evidence>
<reference evidence="7" key="1">
    <citation type="submission" date="2021-01" db="EMBL/GenBank/DDBJ databases">
        <title>Whole genome shotgun sequence of Demequina activiva NBRC 110675.</title>
        <authorList>
            <person name="Komaki H."/>
            <person name="Tamura T."/>
        </authorList>
    </citation>
    <scope>NUCLEOTIDE SEQUENCE</scope>
    <source>
        <strain evidence="7">NBRC 110675</strain>
    </source>
</reference>
<dbReference type="EMBL" id="BONR01000002">
    <property type="protein sequence ID" value="GIG54650.1"/>
    <property type="molecule type" value="Genomic_DNA"/>
</dbReference>
<comment type="caution">
    <text evidence="7">The sequence shown here is derived from an EMBL/GenBank/DDBJ whole genome shotgun (WGS) entry which is preliminary data.</text>
</comment>
<name>A0A919Q6D4_9MICO</name>
<evidence type="ECO:0000256" key="4">
    <source>
        <dbReference type="ARBA" id="ARBA00022842"/>
    </source>
</evidence>
<organism evidence="7 8">
    <name type="scientific">Demequina activiva</name>
    <dbReference type="NCBI Taxonomy" id="1582364"/>
    <lineage>
        <taxon>Bacteria</taxon>
        <taxon>Bacillati</taxon>
        <taxon>Actinomycetota</taxon>
        <taxon>Actinomycetes</taxon>
        <taxon>Micrococcales</taxon>
        <taxon>Demequinaceae</taxon>
        <taxon>Demequina</taxon>
    </lineage>
</organism>
<dbReference type="PANTHER" id="PTHR43046:SF12">
    <property type="entry name" value="GDP-MANNOSE MANNOSYL HYDROLASE"/>
    <property type="match status" value="1"/>
</dbReference>
<accession>A0A919Q6D4</accession>
<feature type="domain" description="Nudix hydrolase" evidence="6">
    <location>
        <begin position="12"/>
        <end position="155"/>
    </location>
</feature>
<keyword evidence="4" id="KW-0460">Magnesium</keyword>
<evidence type="ECO:0000256" key="2">
    <source>
        <dbReference type="ARBA" id="ARBA00005582"/>
    </source>
</evidence>
<keyword evidence="8" id="KW-1185">Reference proteome</keyword>
<proteinExistence type="inferred from homology"/>
<evidence type="ECO:0000313" key="7">
    <source>
        <dbReference type="EMBL" id="GIG54650.1"/>
    </source>
</evidence>
<comment type="similarity">
    <text evidence="2 5">Belongs to the Nudix hydrolase family.</text>
</comment>
<dbReference type="GO" id="GO:0016787">
    <property type="term" value="F:hydrolase activity"/>
    <property type="evidence" value="ECO:0007669"/>
    <property type="project" value="UniProtKB-KW"/>
</dbReference>
<sequence length="171" mass="19335">MTEATGASAVRIEREGARVLLLDRDGRLLVLRAHDSHRPERSWWFTPGGGIDPGESARECAARELREETGYVIDPDELEGPVWDRTALFDFQSRPYVQHEVFFVARVEDLEPAGSTAWTAVEVDTIDDLAWMTQEQLAQAPIEVFPAQLREPWEAFLAWDGTLVELGEARE</sequence>
<dbReference type="Proteomes" id="UP000652354">
    <property type="component" value="Unassembled WGS sequence"/>
</dbReference>
<evidence type="ECO:0000256" key="1">
    <source>
        <dbReference type="ARBA" id="ARBA00001946"/>
    </source>
</evidence>